<protein>
    <submittedName>
        <fullName evidence="1">TAF1A-like protein</fullName>
    </submittedName>
</protein>
<dbReference type="EMBL" id="CP111022">
    <property type="protein sequence ID" value="WAR18303.1"/>
    <property type="molecule type" value="Genomic_DNA"/>
</dbReference>
<dbReference type="Pfam" id="PF14929">
    <property type="entry name" value="TAF1_subA"/>
    <property type="match status" value="2"/>
</dbReference>
<reference evidence="1" key="1">
    <citation type="submission" date="2022-11" db="EMBL/GenBank/DDBJ databases">
        <title>Centuries of genome instability and evolution in soft-shell clam transmissible cancer (bioRxiv).</title>
        <authorList>
            <person name="Hart S.F.M."/>
            <person name="Yonemitsu M.A."/>
            <person name="Giersch R.M."/>
            <person name="Beal B.F."/>
            <person name="Arriagada G."/>
            <person name="Davis B.W."/>
            <person name="Ostrander E.A."/>
            <person name="Goff S.P."/>
            <person name="Metzger M.J."/>
        </authorList>
    </citation>
    <scope>NUCLEOTIDE SEQUENCE</scope>
    <source>
        <strain evidence="1">MELC-2E11</strain>
        <tissue evidence="1">Siphon/mantle</tissue>
    </source>
</reference>
<evidence type="ECO:0000313" key="2">
    <source>
        <dbReference type="Proteomes" id="UP001164746"/>
    </source>
</evidence>
<dbReference type="PANTHER" id="PTHR32122:SF1">
    <property type="entry name" value="TATA BOX-BINDING PROTEIN-ASSOCIATED FACTOR RNA POLYMERASE I SUBUNIT A"/>
    <property type="match status" value="1"/>
</dbReference>
<evidence type="ECO:0000313" key="1">
    <source>
        <dbReference type="EMBL" id="WAR18303.1"/>
    </source>
</evidence>
<sequence>MEQSFQKIEEMCALLRNEPGPALDWISKVTQDFADIDPFTRYGSSSTIWKVGSELLAMHGSENRDLLQQLYNKMKVLADINSQQVAIEFAIYLLYIGEKDEAINIFQEHISIVGKSQNVEGLDEKLRKAYLGLVWYVEWRSYQQKIQQCEQDKVLVSMEGVEAGEALLQGYLEARPDNLHPHKYMYQFLLTYNSHQEKLLNILKKIATLSPSDALVIELCKRLPPESQIGHLFQLLDYAVWQNDLSPWQQLINCLEHLLYRKEGVAEGQRAVADCWSERKSWWPAYHFSRHMASQGGTHDLTLLKLKATAASCLIGQDAFGFLQQQEAKYTQRLEC</sequence>
<gene>
    <name evidence="1" type="ORF">MAR_000141</name>
</gene>
<dbReference type="Proteomes" id="UP001164746">
    <property type="component" value="Chromosome 11"/>
</dbReference>
<dbReference type="InterPro" id="IPR039495">
    <property type="entry name" value="TAF1A"/>
</dbReference>
<dbReference type="InterPro" id="IPR052669">
    <property type="entry name" value="SL1/TIF-IB_Component"/>
</dbReference>
<proteinExistence type="predicted"/>
<accession>A0ABY7F800</accession>
<dbReference type="PANTHER" id="PTHR32122">
    <property type="entry name" value="TATA BOX-BINDING PROTEIN ASSOCIATED FACTOR RNA POLYMERASE I SUBUNIT A"/>
    <property type="match status" value="1"/>
</dbReference>
<organism evidence="1 2">
    <name type="scientific">Mya arenaria</name>
    <name type="common">Soft-shell clam</name>
    <dbReference type="NCBI Taxonomy" id="6604"/>
    <lineage>
        <taxon>Eukaryota</taxon>
        <taxon>Metazoa</taxon>
        <taxon>Spiralia</taxon>
        <taxon>Lophotrochozoa</taxon>
        <taxon>Mollusca</taxon>
        <taxon>Bivalvia</taxon>
        <taxon>Autobranchia</taxon>
        <taxon>Heteroconchia</taxon>
        <taxon>Euheterodonta</taxon>
        <taxon>Imparidentia</taxon>
        <taxon>Neoheterodontei</taxon>
        <taxon>Myida</taxon>
        <taxon>Myoidea</taxon>
        <taxon>Myidae</taxon>
        <taxon>Mya</taxon>
    </lineage>
</organism>
<name>A0ABY7F800_MYAAR</name>
<keyword evidence="2" id="KW-1185">Reference proteome</keyword>